<feature type="domain" description="SGNH hydrolase-type esterase" evidence="1">
    <location>
        <begin position="58"/>
        <end position="221"/>
    </location>
</feature>
<protein>
    <submittedName>
        <fullName evidence="2">SGNH/GDSL hydrolase family protein</fullName>
    </submittedName>
</protein>
<dbReference type="EMBL" id="JAKRCV010000033">
    <property type="protein sequence ID" value="MCG7322366.1"/>
    <property type="molecule type" value="Genomic_DNA"/>
</dbReference>
<accession>A0ABS9Q3A6</accession>
<evidence type="ECO:0000313" key="3">
    <source>
        <dbReference type="Proteomes" id="UP001521931"/>
    </source>
</evidence>
<dbReference type="CDD" id="cd00229">
    <property type="entry name" value="SGNH_hydrolase"/>
    <property type="match status" value="1"/>
</dbReference>
<proteinExistence type="predicted"/>
<dbReference type="Pfam" id="PF13472">
    <property type="entry name" value="Lipase_GDSL_2"/>
    <property type="match status" value="1"/>
</dbReference>
<dbReference type="InterPro" id="IPR036514">
    <property type="entry name" value="SGNH_hydro_sf"/>
</dbReference>
<sequence>MNDHPDDRPGDEPAWLLRSNRGLRRRIRSVGDTVAVHRDAWQRHNSAVLASGVPLWVVLGDSLSQGIGASAWDCGWVHRSLRQVRLHSGSARDLGVVNLSRSGATTHDVLDPQLVELERLLDGGHRVELVSLVVGANDFLRGGARAGLEQRFAAIVDQLPRNTVVAYLPQPLAVARRVNHSLDRAAADGLIQPVSIRRVALLLPRNSAPDLFHPNDRGHELLASSMTPALLRAITRSSTST</sequence>
<organism evidence="2 3">
    <name type="scientific">Arsenicicoccus bolidensis</name>
    <dbReference type="NCBI Taxonomy" id="229480"/>
    <lineage>
        <taxon>Bacteria</taxon>
        <taxon>Bacillati</taxon>
        <taxon>Actinomycetota</taxon>
        <taxon>Actinomycetes</taxon>
        <taxon>Micrococcales</taxon>
        <taxon>Intrasporangiaceae</taxon>
        <taxon>Arsenicicoccus</taxon>
    </lineage>
</organism>
<dbReference type="SUPFAM" id="SSF52266">
    <property type="entry name" value="SGNH hydrolase"/>
    <property type="match status" value="1"/>
</dbReference>
<dbReference type="RefSeq" id="WP_239264580.1">
    <property type="nucleotide sequence ID" value="NZ_JAKRCV010000033.1"/>
</dbReference>
<evidence type="ECO:0000313" key="2">
    <source>
        <dbReference type="EMBL" id="MCG7322366.1"/>
    </source>
</evidence>
<dbReference type="Proteomes" id="UP001521931">
    <property type="component" value="Unassembled WGS sequence"/>
</dbReference>
<keyword evidence="3" id="KW-1185">Reference proteome</keyword>
<comment type="caution">
    <text evidence="2">The sequence shown here is derived from an EMBL/GenBank/DDBJ whole genome shotgun (WGS) entry which is preliminary data.</text>
</comment>
<evidence type="ECO:0000259" key="1">
    <source>
        <dbReference type="Pfam" id="PF13472"/>
    </source>
</evidence>
<name>A0ABS9Q3A6_9MICO</name>
<dbReference type="GO" id="GO:0016787">
    <property type="term" value="F:hydrolase activity"/>
    <property type="evidence" value="ECO:0007669"/>
    <property type="project" value="UniProtKB-KW"/>
</dbReference>
<reference evidence="2 3" key="1">
    <citation type="submission" date="2022-02" db="EMBL/GenBank/DDBJ databases">
        <title>Uncovering new skin microbiome diversity through culturing and metagenomics.</title>
        <authorList>
            <person name="Conlan S."/>
            <person name="Deming C."/>
            <person name="Nisc Comparative Sequencing Program N."/>
            <person name="Segre J.A."/>
        </authorList>
    </citation>
    <scope>NUCLEOTIDE SEQUENCE [LARGE SCALE GENOMIC DNA]</scope>
    <source>
        <strain evidence="2 3">ACRQZ</strain>
    </source>
</reference>
<dbReference type="Gene3D" id="3.40.50.1110">
    <property type="entry name" value="SGNH hydrolase"/>
    <property type="match status" value="1"/>
</dbReference>
<gene>
    <name evidence="2" type="ORF">MHL29_10785</name>
</gene>
<keyword evidence="2" id="KW-0378">Hydrolase</keyword>
<dbReference type="InterPro" id="IPR013830">
    <property type="entry name" value="SGNH_hydro"/>
</dbReference>